<organism evidence="1 2">
    <name type="scientific">Pontibacterium sinense</name>
    <dbReference type="NCBI Taxonomy" id="2781979"/>
    <lineage>
        <taxon>Bacteria</taxon>
        <taxon>Pseudomonadati</taxon>
        <taxon>Pseudomonadota</taxon>
        <taxon>Gammaproteobacteria</taxon>
        <taxon>Oceanospirillales</taxon>
        <taxon>Oceanospirillaceae</taxon>
        <taxon>Pontibacterium</taxon>
    </lineage>
</organism>
<reference evidence="1" key="1">
    <citation type="submission" date="2020-10" db="EMBL/GenBank/DDBJ databases">
        <title>Bacterium isolated from coastal waters sediment.</title>
        <authorList>
            <person name="Chen R.-J."/>
            <person name="Lu D.-C."/>
            <person name="Zhu K.-L."/>
            <person name="Du Z.-J."/>
        </authorList>
    </citation>
    <scope>NUCLEOTIDE SEQUENCE</scope>
    <source>
        <strain evidence="1">N1Y112</strain>
    </source>
</reference>
<evidence type="ECO:0000313" key="2">
    <source>
        <dbReference type="Proteomes" id="UP000640333"/>
    </source>
</evidence>
<gene>
    <name evidence="1" type="ORF">IOQ59_09300</name>
</gene>
<dbReference type="EMBL" id="JADEYS010000008">
    <property type="protein sequence ID" value="MBE9397453.1"/>
    <property type="molecule type" value="Genomic_DNA"/>
</dbReference>
<keyword evidence="2" id="KW-1185">Reference proteome</keyword>
<protein>
    <submittedName>
        <fullName evidence="1">Uncharacterized protein</fullName>
    </submittedName>
</protein>
<comment type="caution">
    <text evidence="1">The sequence shown here is derived from an EMBL/GenBank/DDBJ whole genome shotgun (WGS) entry which is preliminary data.</text>
</comment>
<name>A0A8J7FJQ5_9GAMM</name>
<dbReference type="Proteomes" id="UP000640333">
    <property type="component" value="Unassembled WGS sequence"/>
</dbReference>
<evidence type="ECO:0000313" key="1">
    <source>
        <dbReference type="EMBL" id="MBE9397453.1"/>
    </source>
</evidence>
<dbReference type="RefSeq" id="WP_193953010.1">
    <property type="nucleotide sequence ID" value="NZ_JADEYS010000008.1"/>
</dbReference>
<sequence>MSIVMGVTKWFIGVLLLLFSVALAQGGERRPLLEVQRDDVARIYNVRVEQRNDDRWQLRGRVTRTLRDTKVPQGQIVTVVYNKKGKSLYTLTSDYKPGFVHRKKKRASYFTVRFPDKLDLKNSRIRVYYLGDDGGAKSTTLKRDYP</sequence>
<proteinExistence type="predicted"/>
<accession>A0A8J7FJQ5</accession>
<dbReference type="AlphaFoldDB" id="A0A8J7FJQ5"/>